<dbReference type="OrthoDB" id="9778756at2"/>
<dbReference type="STRING" id="1450648.CLORY_35290"/>
<evidence type="ECO:0000259" key="6">
    <source>
        <dbReference type="Pfam" id="PF01694"/>
    </source>
</evidence>
<name>A0A1V4IGA8_9CLOT</name>
<dbReference type="RefSeq" id="WP_079426917.1">
    <property type="nucleotide sequence ID" value="NZ_MZGV01000053.1"/>
</dbReference>
<dbReference type="InterPro" id="IPR035952">
    <property type="entry name" value="Rhomboid-like_sf"/>
</dbReference>
<reference evidence="7 8" key="1">
    <citation type="submission" date="2017-03" db="EMBL/GenBank/DDBJ databases">
        <title>Genome sequence of Clostridium oryzae DSM 28571.</title>
        <authorList>
            <person name="Poehlein A."/>
            <person name="Daniel R."/>
        </authorList>
    </citation>
    <scope>NUCLEOTIDE SEQUENCE [LARGE SCALE GENOMIC DNA]</scope>
    <source>
        <strain evidence="7 8">DSM 28571</strain>
    </source>
</reference>
<evidence type="ECO:0000256" key="1">
    <source>
        <dbReference type="ARBA" id="ARBA00004141"/>
    </source>
</evidence>
<keyword evidence="2 5" id="KW-0812">Transmembrane</keyword>
<dbReference type="GO" id="GO:0004252">
    <property type="term" value="F:serine-type endopeptidase activity"/>
    <property type="evidence" value="ECO:0007669"/>
    <property type="project" value="InterPro"/>
</dbReference>
<feature type="transmembrane region" description="Helical" evidence="5">
    <location>
        <begin position="179"/>
        <end position="198"/>
    </location>
</feature>
<sequence length="263" mass="30296">MKILDKLERRFGRYALRNIMLYIVTINLAVFALSYLYPEANVEFRLMLIPSLVLKGEVWRLITFIFIPPSSSIIWILFSLYLYYLIGSSLEHEWGSFKFNLFYFIGIIATIAASFLTNSAATASFINMSLFLAFAYLFPNFEILLFFILPVKMKYLGLLDVAYIAYSIIFLPVPSKAAAVASVINCIIFFGPDIVSGMKTNGLSYFRRKKFSAKVTSRPYMHKCTVCGKTELDDPDMDFRYCSKCSGDHEYCMDHLYDHKHIE</sequence>
<comment type="caution">
    <text evidence="7">The sequence shown here is derived from an EMBL/GenBank/DDBJ whole genome shotgun (WGS) entry which is preliminary data.</text>
</comment>
<accession>A0A1V4IGA8</accession>
<dbReference type="GO" id="GO:0016020">
    <property type="term" value="C:membrane"/>
    <property type="evidence" value="ECO:0007669"/>
    <property type="project" value="UniProtKB-SubCell"/>
</dbReference>
<dbReference type="Pfam" id="PF01694">
    <property type="entry name" value="Rhomboid"/>
    <property type="match status" value="1"/>
</dbReference>
<feature type="transmembrane region" description="Helical" evidence="5">
    <location>
        <begin position="58"/>
        <end position="85"/>
    </location>
</feature>
<keyword evidence="3 5" id="KW-1133">Transmembrane helix</keyword>
<dbReference type="Gene3D" id="1.20.1540.10">
    <property type="entry name" value="Rhomboid-like"/>
    <property type="match status" value="1"/>
</dbReference>
<comment type="subcellular location">
    <subcellularLocation>
        <location evidence="1">Membrane</location>
        <topology evidence="1">Multi-pass membrane protein</topology>
    </subcellularLocation>
</comment>
<proteinExistence type="predicted"/>
<protein>
    <submittedName>
        <fullName evidence="7">Rhomboid family protein</fullName>
    </submittedName>
</protein>
<dbReference type="EMBL" id="MZGV01000053">
    <property type="protein sequence ID" value="OPJ58695.1"/>
    <property type="molecule type" value="Genomic_DNA"/>
</dbReference>
<dbReference type="AlphaFoldDB" id="A0A1V4IGA8"/>
<evidence type="ECO:0000256" key="4">
    <source>
        <dbReference type="ARBA" id="ARBA00023136"/>
    </source>
</evidence>
<dbReference type="Proteomes" id="UP000190080">
    <property type="component" value="Unassembled WGS sequence"/>
</dbReference>
<feature type="transmembrane region" description="Helical" evidence="5">
    <location>
        <begin position="97"/>
        <end position="116"/>
    </location>
</feature>
<evidence type="ECO:0000256" key="3">
    <source>
        <dbReference type="ARBA" id="ARBA00022989"/>
    </source>
</evidence>
<organism evidence="7 8">
    <name type="scientific">Clostridium oryzae</name>
    <dbReference type="NCBI Taxonomy" id="1450648"/>
    <lineage>
        <taxon>Bacteria</taxon>
        <taxon>Bacillati</taxon>
        <taxon>Bacillota</taxon>
        <taxon>Clostridia</taxon>
        <taxon>Eubacteriales</taxon>
        <taxon>Clostridiaceae</taxon>
        <taxon>Clostridium</taxon>
    </lineage>
</organism>
<keyword evidence="8" id="KW-1185">Reference proteome</keyword>
<evidence type="ECO:0000313" key="8">
    <source>
        <dbReference type="Proteomes" id="UP000190080"/>
    </source>
</evidence>
<dbReference type="InterPro" id="IPR022764">
    <property type="entry name" value="Peptidase_S54_rhomboid_dom"/>
</dbReference>
<evidence type="ECO:0000313" key="7">
    <source>
        <dbReference type="EMBL" id="OPJ58695.1"/>
    </source>
</evidence>
<feature type="transmembrane region" description="Helical" evidence="5">
    <location>
        <begin position="155"/>
        <end position="173"/>
    </location>
</feature>
<feature type="domain" description="Peptidase S54 rhomboid" evidence="6">
    <location>
        <begin position="56"/>
        <end position="170"/>
    </location>
</feature>
<evidence type="ECO:0000256" key="2">
    <source>
        <dbReference type="ARBA" id="ARBA00022692"/>
    </source>
</evidence>
<keyword evidence="4 5" id="KW-0472">Membrane</keyword>
<feature type="transmembrane region" description="Helical" evidence="5">
    <location>
        <begin position="20"/>
        <end position="38"/>
    </location>
</feature>
<feature type="transmembrane region" description="Helical" evidence="5">
    <location>
        <begin position="128"/>
        <end position="148"/>
    </location>
</feature>
<gene>
    <name evidence="7" type="ORF">CLORY_35290</name>
</gene>
<dbReference type="SUPFAM" id="SSF144091">
    <property type="entry name" value="Rhomboid-like"/>
    <property type="match status" value="1"/>
</dbReference>
<evidence type="ECO:0000256" key="5">
    <source>
        <dbReference type="SAM" id="Phobius"/>
    </source>
</evidence>